<dbReference type="EMBL" id="AWVF01000262">
    <property type="protein sequence ID" value="ERJ93995.1"/>
    <property type="molecule type" value="Genomic_DNA"/>
</dbReference>
<dbReference type="PIRSF" id="PIRSF002599">
    <property type="entry name" value="Cold_shock_A"/>
    <property type="match status" value="1"/>
</dbReference>
<organism evidence="2 3">
    <name type="scientific">Ruminococcus callidus ATCC 27760</name>
    <dbReference type="NCBI Taxonomy" id="411473"/>
    <lineage>
        <taxon>Bacteria</taxon>
        <taxon>Bacillati</taxon>
        <taxon>Bacillota</taxon>
        <taxon>Clostridia</taxon>
        <taxon>Eubacteriales</taxon>
        <taxon>Oscillospiraceae</taxon>
        <taxon>Ruminococcus</taxon>
    </lineage>
</organism>
<dbReference type="PATRIC" id="fig|411473.3.peg.1747"/>
<keyword evidence="3" id="KW-1185">Reference proteome</keyword>
<dbReference type="AlphaFoldDB" id="U2KPK1"/>
<dbReference type="InterPro" id="IPR012156">
    <property type="entry name" value="Cold_shock_CspA"/>
</dbReference>
<gene>
    <name evidence="2" type="ORF">RUMCAL_02119</name>
</gene>
<dbReference type="eggNOG" id="COG3326">
    <property type="taxonomic scope" value="Bacteria"/>
</dbReference>
<dbReference type="Pfam" id="PF06961">
    <property type="entry name" value="DUF1294"/>
    <property type="match status" value="1"/>
</dbReference>
<accession>U2KPK1</accession>
<evidence type="ECO:0008006" key="4">
    <source>
        <dbReference type="Google" id="ProtNLM"/>
    </source>
</evidence>
<feature type="transmembrane region" description="Helical" evidence="1">
    <location>
        <begin position="6"/>
        <end position="23"/>
    </location>
</feature>
<dbReference type="STRING" id="411473.RUMCAL_02119"/>
<evidence type="ECO:0000313" key="3">
    <source>
        <dbReference type="Proteomes" id="UP000016662"/>
    </source>
</evidence>
<feature type="transmembrane region" description="Helical" evidence="1">
    <location>
        <begin position="43"/>
        <end position="63"/>
    </location>
</feature>
<keyword evidence="1" id="KW-1133">Transmembrane helix</keyword>
<dbReference type="InterPro" id="IPR010718">
    <property type="entry name" value="DUF1294"/>
</dbReference>
<sequence length="96" mass="11056">MSAISRYVLLVLFVLVNLVAFALMGVDKQRARTHQWRVPEKTLFLAALLFGGTGGTIGMFFFHHKTKHWYFRIFFPLLAIVQLGIFGYLMQILGKH</sequence>
<comment type="caution">
    <text evidence="2">The sequence shown here is derived from an EMBL/GenBank/DDBJ whole genome shotgun (WGS) entry which is preliminary data.</text>
</comment>
<keyword evidence="1" id="KW-0812">Transmembrane</keyword>
<keyword evidence="1" id="KW-0472">Membrane</keyword>
<name>U2KPK1_9FIRM</name>
<feature type="transmembrane region" description="Helical" evidence="1">
    <location>
        <begin position="69"/>
        <end position="90"/>
    </location>
</feature>
<evidence type="ECO:0000256" key="1">
    <source>
        <dbReference type="SAM" id="Phobius"/>
    </source>
</evidence>
<dbReference type="GO" id="GO:0003676">
    <property type="term" value="F:nucleic acid binding"/>
    <property type="evidence" value="ECO:0007669"/>
    <property type="project" value="InterPro"/>
</dbReference>
<proteinExistence type="predicted"/>
<protein>
    <recommendedName>
        <fullName evidence="4">DUF1294 domain-containing protein</fullName>
    </recommendedName>
</protein>
<dbReference type="HOGENOM" id="CLU_091970_3_2_9"/>
<reference evidence="2 3" key="1">
    <citation type="submission" date="2013-07" db="EMBL/GenBank/DDBJ databases">
        <authorList>
            <person name="Weinstock G."/>
            <person name="Sodergren E."/>
            <person name="Wylie T."/>
            <person name="Fulton L."/>
            <person name="Fulton R."/>
            <person name="Fronick C."/>
            <person name="O'Laughlin M."/>
            <person name="Godfrey J."/>
            <person name="Miner T."/>
            <person name="Herter B."/>
            <person name="Appelbaum E."/>
            <person name="Cordes M."/>
            <person name="Lek S."/>
            <person name="Wollam A."/>
            <person name="Pepin K.H."/>
            <person name="Palsikar V.B."/>
            <person name="Mitreva M."/>
            <person name="Wilson R.K."/>
        </authorList>
    </citation>
    <scope>NUCLEOTIDE SEQUENCE [LARGE SCALE GENOMIC DNA]</scope>
    <source>
        <strain evidence="2 3">ATCC 27760</strain>
    </source>
</reference>
<dbReference type="Proteomes" id="UP000016662">
    <property type="component" value="Unassembled WGS sequence"/>
</dbReference>
<dbReference type="GeneID" id="93693280"/>
<dbReference type="OrthoDB" id="1698854at2"/>
<evidence type="ECO:0000313" key="2">
    <source>
        <dbReference type="EMBL" id="ERJ93995.1"/>
    </source>
</evidence>
<dbReference type="RefSeq" id="WP_021683633.1">
    <property type="nucleotide sequence ID" value="NZ_KI260500.1"/>
</dbReference>